<evidence type="ECO:0000259" key="5">
    <source>
        <dbReference type="PROSITE" id="PS50887"/>
    </source>
</evidence>
<dbReference type="PANTHER" id="PTHR45138:SF9">
    <property type="entry name" value="DIGUANYLATE CYCLASE DGCM-RELATED"/>
    <property type="match status" value="1"/>
</dbReference>
<feature type="domain" description="GGDEF" evidence="5">
    <location>
        <begin position="397"/>
        <end position="529"/>
    </location>
</feature>
<comment type="catalytic activity">
    <reaction evidence="3">
        <text>2 GTP = 3',3'-c-di-GMP + 2 diphosphate</text>
        <dbReference type="Rhea" id="RHEA:24898"/>
        <dbReference type="ChEBI" id="CHEBI:33019"/>
        <dbReference type="ChEBI" id="CHEBI:37565"/>
        <dbReference type="ChEBI" id="CHEBI:58805"/>
        <dbReference type="EC" id="2.7.7.65"/>
    </reaction>
</comment>
<evidence type="ECO:0000256" key="2">
    <source>
        <dbReference type="ARBA" id="ARBA00012528"/>
    </source>
</evidence>
<name>A0A1I1RH55_9GAMM</name>
<comment type="cofactor">
    <cofactor evidence="1">
        <name>Mg(2+)</name>
        <dbReference type="ChEBI" id="CHEBI:18420"/>
    </cofactor>
</comment>
<dbReference type="Proteomes" id="UP000198611">
    <property type="component" value="Unassembled WGS sequence"/>
</dbReference>
<evidence type="ECO:0000256" key="4">
    <source>
        <dbReference type="SAM" id="Coils"/>
    </source>
</evidence>
<evidence type="ECO:0000256" key="3">
    <source>
        <dbReference type="ARBA" id="ARBA00034247"/>
    </source>
</evidence>
<protein>
    <recommendedName>
        <fullName evidence="2">diguanylate cyclase</fullName>
        <ecNumber evidence="2">2.7.7.65</ecNumber>
    </recommendedName>
</protein>
<dbReference type="OrthoDB" id="9812260at2"/>
<keyword evidence="7" id="KW-1185">Reference proteome</keyword>
<dbReference type="InterPro" id="IPR000160">
    <property type="entry name" value="GGDEF_dom"/>
</dbReference>
<feature type="coiled-coil region" evidence="4">
    <location>
        <begin position="318"/>
        <end position="352"/>
    </location>
</feature>
<dbReference type="GO" id="GO:1902201">
    <property type="term" value="P:negative regulation of bacterial-type flagellum-dependent cell motility"/>
    <property type="evidence" value="ECO:0007669"/>
    <property type="project" value="TreeGrafter"/>
</dbReference>
<evidence type="ECO:0000256" key="1">
    <source>
        <dbReference type="ARBA" id="ARBA00001946"/>
    </source>
</evidence>
<sequence length="531" mass="59012">MSDERRAAPEELPEDVRTLQQRYSRALQQLEAQDAEHAETEKQLRHALVRLTHAGDTRHPELARQLERLRGAVLDGTAPEDLEPILKEIAGAITALEDLRRENATIPLPLRALERLLRALDLPSGLRRRARNVTRRLEEAGPEGNVDEQLAELVGLLDEIAAALGQERGGWLPRLFRGRDAGDNQAVQEALSRLVAELTLPADLARRAANLQEDVGEGSVDAAAVLEELADLAATARARLSEEQEEMAGFLQEVSDHLQELDSHIREAAGREEEAAAAEQELDAAVSDRVRQMQTSVQEAEDLPTLKTTVSDQLSAINDHLEEYRSRADARRSEMEREMERVHARMESLEVVTGVLRERLASEREQALRDPLTGVYNRLAWDERLNQELARFQRQGHEVAVAVWDLDSFKAINDTYGHTAGDKVIRAVADLLVRRLRATDFVARYGGEEFVILMPDTPLADATDLAEELRRSVAALQFVYRGERVPITISGGLTALATGDTAEAAFQRADTVLYRAKEAGRDRVLVADPPG</sequence>
<gene>
    <name evidence="6" type="ORF">SAMN05660831_01460</name>
</gene>
<dbReference type="NCBIfam" id="TIGR00254">
    <property type="entry name" value="GGDEF"/>
    <property type="match status" value="1"/>
</dbReference>
<dbReference type="Pfam" id="PF00990">
    <property type="entry name" value="GGDEF"/>
    <property type="match status" value="1"/>
</dbReference>
<feature type="coiled-coil region" evidence="4">
    <location>
        <begin position="16"/>
        <end position="43"/>
    </location>
</feature>
<dbReference type="Gene3D" id="3.30.70.270">
    <property type="match status" value="1"/>
</dbReference>
<dbReference type="EMBL" id="FOMJ01000004">
    <property type="protein sequence ID" value="SFD33631.1"/>
    <property type="molecule type" value="Genomic_DNA"/>
</dbReference>
<dbReference type="SMART" id="SM00267">
    <property type="entry name" value="GGDEF"/>
    <property type="match status" value="1"/>
</dbReference>
<proteinExistence type="predicted"/>
<dbReference type="InterPro" id="IPR048516">
    <property type="entry name" value="DGCcoil"/>
</dbReference>
<keyword evidence="4" id="KW-0175">Coiled coil</keyword>
<dbReference type="GO" id="GO:0043709">
    <property type="term" value="P:cell adhesion involved in single-species biofilm formation"/>
    <property type="evidence" value="ECO:0007669"/>
    <property type="project" value="TreeGrafter"/>
</dbReference>
<dbReference type="AlphaFoldDB" id="A0A1I1RH55"/>
<accession>A0A1I1RH55</accession>
<dbReference type="FunFam" id="3.30.70.270:FF:000001">
    <property type="entry name" value="Diguanylate cyclase domain protein"/>
    <property type="match status" value="1"/>
</dbReference>
<dbReference type="InterPro" id="IPR029787">
    <property type="entry name" value="Nucleotide_cyclase"/>
</dbReference>
<dbReference type="CDD" id="cd01949">
    <property type="entry name" value="GGDEF"/>
    <property type="match status" value="1"/>
</dbReference>
<dbReference type="STRING" id="1123397.SAMN05660831_01460"/>
<dbReference type="InterPro" id="IPR050469">
    <property type="entry name" value="Diguanylate_Cyclase"/>
</dbReference>
<dbReference type="SUPFAM" id="SSF55073">
    <property type="entry name" value="Nucleotide cyclase"/>
    <property type="match status" value="1"/>
</dbReference>
<feature type="coiled-coil region" evidence="4">
    <location>
        <begin position="226"/>
        <end position="288"/>
    </location>
</feature>
<dbReference type="GO" id="GO:0005886">
    <property type="term" value="C:plasma membrane"/>
    <property type="evidence" value="ECO:0007669"/>
    <property type="project" value="TreeGrafter"/>
</dbReference>
<dbReference type="GO" id="GO:0052621">
    <property type="term" value="F:diguanylate cyclase activity"/>
    <property type="evidence" value="ECO:0007669"/>
    <property type="project" value="UniProtKB-EC"/>
</dbReference>
<evidence type="ECO:0000313" key="6">
    <source>
        <dbReference type="EMBL" id="SFD33631.1"/>
    </source>
</evidence>
<dbReference type="RefSeq" id="WP_093428108.1">
    <property type="nucleotide sequence ID" value="NZ_FOMJ01000004.1"/>
</dbReference>
<organism evidence="6 7">
    <name type="scientific">Thiohalospira halophila DSM 15071</name>
    <dbReference type="NCBI Taxonomy" id="1123397"/>
    <lineage>
        <taxon>Bacteria</taxon>
        <taxon>Pseudomonadati</taxon>
        <taxon>Pseudomonadota</taxon>
        <taxon>Gammaproteobacteria</taxon>
        <taxon>Thiohalospirales</taxon>
        <taxon>Thiohalospiraceae</taxon>
        <taxon>Thiohalospira</taxon>
    </lineage>
</organism>
<dbReference type="Pfam" id="PF20975">
    <property type="entry name" value="DGCcoil"/>
    <property type="match status" value="1"/>
</dbReference>
<dbReference type="SUPFAM" id="SSF58104">
    <property type="entry name" value="Methyl-accepting chemotaxis protein (MCP) signaling domain"/>
    <property type="match status" value="1"/>
</dbReference>
<dbReference type="PROSITE" id="PS50887">
    <property type="entry name" value="GGDEF"/>
    <property type="match status" value="1"/>
</dbReference>
<reference evidence="6 7" key="1">
    <citation type="submission" date="2016-10" db="EMBL/GenBank/DDBJ databases">
        <authorList>
            <person name="de Groot N.N."/>
        </authorList>
    </citation>
    <scope>NUCLEOTIDE SEQUENCE [LARGE SCALE GENOMIC DNA]</scope>
    <source>
        <strain evidence="6 7">HL3</strain>
    </source>
</reference>
<dbReference type="EC" id="2.7.7.65" evidence="2"/>
<evidence type="ECO:0000313" key="7">
    <source>
        <dbReference type="Proteomes" id="UP000198611"/>
    </source>
</evidence>
<dbReference type="PANTHER" id="PTHR45138">
    <property type="entry name" value="REGULATORY COMPONENTS OF SENSORY TRANSDUCTION SYSTEM"/>
    <property type="match status" value="1"/>
</dbReference>
<dbReference type="InterPro" id="IPR043128">
    <property type="entry name" value="Rev_trsase/Diguanyl_cyclase"/>
</dbReference>